<dbReference type="InterPro" id="IPR049560">
    <property type="entry name" value="MeTrfase_RsmB-F_NOP2_cat"/>
</dbReference>
<dbReference type="CDD" id="cd02440">
    <property type="entry name" value="AdoMet_MTases"/>
    <property type="match status" value="1"/>
</dbReference>
<dbReference type="EMBL" id="FQUZ01000003">
    <property type="protein sequence ID" value="SHE48393.1"/>
    <property type="molecule type" value="Genomic_DNA"/>
</dbReference>
<evidence type="ECO:0000313" key="8">
    <source>
        <dbReference type="EMBL" id="SHE48393.1"/>
    </source>
</evidence>
<dbReference type="RefSeq" id="WP_073354012.1">
    <property type="nucleotide sequence ID" value="NZ_FQUZ01000003.1"/>
</dbReference>
<keyword evidence="9" id="KW-1185">Reference proteome</keyword>
<keyword evidence="5 6" id="KW-0694">RNA-binding</keyword>
<evidence type="ECO:0000256" key="6">
    <source>
        <dbReference type="PROSITE-ProRule" id="PRU01023"/>
    </source>
</evidence>
<feature type="domain" description="SAM-dependent MTase RsmB/NOP-type" evidence="7">
    <location>
        <begin position="167"/>
        <end position="453"/>
    </location>
</feature>
<accession>A0A1M4TVD8</accession>
<dbReference type="Pfam" id="PF22458">
    <property type="entry name" value="RsmF-B_ferredox"/>
    <property type="match status" value="1"/>
</dbReference>
<feature type="active site" description="Nucleophile" evidence="6">
    <location>
        <position position="381"/>
    </location>
</feature>
<dbReference type="InterPro" id="IPR054728">
    <property type="entry name" value="RsmB-like_ferredoxin"/>
</dbReference>
<dbReference type="InterPro" id="IPR023267">
    <property type="entry name" value="RCMT"/>
</dbReference>
<comment type="similarity">
    <text evidence="1 6">Belongs to the class I-like SAM-binding methyltransferase superfamily. RsmB/NOP family.</text>
</comment>
<dbReference type="SUPFAM" id="SSF53335">
    <property type="entry name" value="S-adenosyl-L-methionine-dependent methyltransferases"/>
    <property type="match status" value="1"/>
</dbReference>
<dbReference type="InterPro" id="IPR018314">
    <property type="entry name" value="RsmB/NOL1/NOP2-like_CS"/>
</dbReference>
<dbReference type="STRING" id="1122156.SAMN02745117_00359"/>
<dbReference type="AlphaFoldDB" id="A0A1M4TVD8"/>
<dbReference type="GO" id="GO:0008173">
    <property type="term" value="F:RNA methyltransferase activity"/>
    <property type="evidence" value="ECO:0007669"/>
    <property type="project" value="InterPro"/>
</dbReference>
<dbReference type="PANTHER" id="PTHR22807">
    <property type="entry name" value="NOP2 YEAST -RELATED NOL1/NOP2/FMU SUN DOMAIN-CONTAINING"/>
    <property type="match status" value="1"/>
</dbReference>
<dbReference type="InterPro" id="IPR001678">
    <property type="entry name" value="MeTrfase_RsmB-F_NOP2_dom"/>
</dbReference>
<keyword evidence="4 6" id="KW-0949">S-adenosyl-L-methionine</keyword>
<feature type="binding site" evidence="6">
    <location>
        <position position="328"/>
    </location>
    <ligand>
        <name>S-adenosyl-L-methionine</name>
        <dbReference type="ChEBI" id="CHEBI:59789"/>
    </ligand>
</feature>
<dbReference type="PANTHER" id="PTHR22807:SF53">
    <property type="entry name" value="RIBOSOMAL RNA SMALL SUBUNIT METHYLTRANSFERASE B-RELATED"/>
    <property type="match status" value="1"/>
</dbReference>
<evidence type="ECO:0000256" key="2">
    <source>
        <dbReference type="ARBA" id="ARBA00022603"/>
    </source>
</evidence>
<comment type="caution">
    <text evidence="6">Lacks conserved residue(s) required for the propagation of feature annotation.</text>
</comment>
<dbReference type="OrthoDB" id="9810297at2"/>
<dbReference type="Gene3D" id="3.40.50.150">
    <property type="entry name" value="Vaccinia Virus protein VP39"/>
    <property type="match status" value="1"/>
</dbReference>
<evidence type="ECO:0000256" key="1">
    <source>
        <dbReference type="ARBA" id="ARBA00007494"/>
    </source>
</evidence>
<dbReference type="GO" id="GO:0001510">
    <property type="term" value="P:RNA methylation"/>
    <property type="evidence" value="ECO:0007669"/>
    <property type="project" value="InterPro"/>
</dbReference>
<organism evidence="8 9">
    <name type="scientific">Lampropedia hyalina DSM 16112</name>
    <dbReference type="NCBI Taxonomy" id="1122156"/>
    <lineage>
        <taxon>Bacteria</taxon>
        <taxon>Pseudomonadati</taxon>
        <taxon>Pseudomonadota</taxon>
        <taxon>Betaproteobacteria</taxon>
        <taxon>Burkholderiales</taxon>
        <taxon>Comamonadaceae</taxon>
        <taxon>Lampropedia</taxon>
    </lineage>
</organism>
<evidence type="ECO:0000313" key="9">
    <source>
        <dbReference type="Proteomes" id="UP000184327"/>
    </source>
</evidence>
<sequence length="454" mass="49790">MSALFLLTATREALAAIWAFQQPAEAVLAQYFQENRRLGSRDRALLSDTVFGMLRRKRLLEFALAQAQPPHTSTAQFHHRLALLGLVWTASAASAPASTHPADALHHTLAQARQLASADDQPWLESIAQALAGLPCQQWPDSTRHNLPDWLASRLQQQYGDAAFQELTAALQQPAPLDVRVNALQGKRAVAQQQLLEHGLESQPTPYSPWGLRLQGKPRLHQTPAFTEGLIEVQDEGSQLLCLLTDARRNETVVDFCAGAGGKTLALGAMMRNTGRLYALDISASRLQALKPRLLRSGLNHVHSMALSHEDDARLQRLWGKVDRVLVDAPCSGMGTLRRHPDLAWRQTEAGLAALQNTQQRVLASAARLLKPGGVLVYATCSLLHAENQAIADGWEQAQRAQPGAFQPLPLEPIWHKHKISGLLANPTAPHQLQLLPHQHGTDGFFAAAWQKPA</sequence>
<feature type="binding site" evidence="6">
    <location>
        <position position="281"/>
    </location>
    <ligand>
        <name>S-adenosyl-L-methionine</name>
        <dbReference type="ChEBI" id="CHEBI:59789"/>
    </ligand>
</feature>
<protein>
    <submittedName>
        <fullName evidence="8">16S rRNA (Cytosine967-C5)-methyltransferase</fullName>
    </submittedName>
</protein>
<dbReference type="InterPro" id="IPR029063">
    <property type="entry name" value="SAM-dependent_MTases_sf"/>
</dbReference>
<keyword evidence="2 6" id="KW-0489">Methyltransferase</keyword>
<gene>
    <name evidence="8" type="ORF">SAMN02745117_00359</name>
</gene>
<evidence type="ECO:0000256" key="5">
    <source>
        <dbReference type="ARBA" id="ARBA00022884"/>
    </source>
</evidence>
<dbReference type="GO" id="GO:0003723">
    <property type="term" value="F:RNA binding"/>
    <property type="evidence" value="ECO:0007669"/>
    <property type="project" value="UniProtKB-UniRule"/>
</dbReference>
<dbReference type="Proteomes" id="UP000184327">
    <property type="component" value="Unassembled WGS sequence"/>
</dbReference>
<feature type="binding site" evidence="6">
    <location>
        <position position="311"/>
    </location>
    <ligand>
        <name>S-adenosyl-L-methionine</name>
        <dbReference type="ChEBI" id="CHEBI:59789"/>
    </ligand>
</feature>
<dbReference type="PROSITE" id="PS51686">
    <property type="entry name" value="SAM_MT_RSMB_NOP"/>
    <property type="match status" value="1"/>
</dbReference>
<evidence type="ECO:0000256" key="4">
    <source>
        <dbReference type="ARBA" id="ARBA00022691"/>
    </source>
</evidence>
<evidence type="ECO:0000256" key="3">
    <source>
        <dbReference type="ARBA" id="ARBA00022679"/>
    </source>
</evidence>
<evidence type="ECO:0000259" key="7">
    <source>
        <dbReference type="PROSITE" id="PS51686"/>
    </source>
</evidence>
<dbReference type="Pfam" id="PF01189">
    <property type="entry name" value="Methyltr_RsmB-F"/>
    <property type="match status" value="1"/>
</dbReference>
<dbReference type="PRINTS" id="PR02008">
    <property type="entry name" value="RCMTFAMILY"/>
</dbReference>
<dbReference type="PROSITE" id="PS01153">
    <property type="entry name" value="NOL1_NOP2_SUN"/>
    <property type="match status" value="1"/>
</dbReference>
<reference evidence="8 9" key="1">
    <citation type="submission" date="2016-11" db="EMBL/GenBank/DDBJ databases">
        <authorList>
            <person name="Jaros S."/>
            <person name="Januszkiewicz K."/>
            <person name="Wedrychowicz H."/>
        </authorList>
    </citation>
    <scope>NUCLEOTIDE SEQUENCE [LARGE SCALE GENOMIC DNA]</scope>
    <source>
        <strain evidence="8 9">DSM 16112</strain>
    </source>
</reference>
<keyword evidence="3 6" id="KW-0808">Transferase</keyword>
<proteinExistence type="inferred from homology"/>
<name>A0A1M4TVD8_9BURK</name>